<keyword evidence="1" id="KW-1133">Transmembrane helix</keyword>
<dbReference type="PANTHER" id="PTHR30282">
    <property type="entry name" value="P-AMINOBENZOYL GLUTAMATE TRANSPORTER"/>
    <property type="match status" value="1"/>
</dbReference>
<keyword evidence="3" id="KW-1185">Reference proteome</keyword>
<feature type="transmembrane region" description="Helical" evidence="1">
    <location>
        <begin position="23"/>
        <end position="47"/>
    </location>
</feature>
<comment type="caution">
    <text evidence="2">The sequence shown here is derived from an EMBL/GenBank/DDBJ whole genome shotgun (WGS) entry which is preliminary data.</text>
</comment>
<gene>
    <name evidence="2" type="ORF">NDM98_18785</name>
</gene>
<feature type="transmembrane region" description="Helical" evidence="1">
    <location>
        <begin position="106"/>
        <end position="123"/>
    </location>
</feature>
<feature type="transmembrane region" description="Helical" evidence="1">
    <location>
        <begin position="462"/>
        <end position="487"/>
    </location>
</feature>
<organism evidence="2 3">
    <name type="scientific">Alkalicoccobacillus plakortidis</name>
    <dbReference type="NCBI Taxonomy" id="444060"/>
    <lineage>
        <taxon>Bacteria</taxon>
        <taxon>Bacillati</taxon>
        <taxon>Bacillota</taxon>
        <taxon>Bacilli</taxon>
        <taxon>Bacillales</taxon>
        <taxon>Bacillaceae</taxon>
        <taxon>Alkalicoccobacillus</taxon>
    </lineage>
</organism>
<accession>A0ABT0XPJ8</accession>
<feature type="transmembrane region" description="Helical" evidence="1">
    <location>
        <begin position="393"/>
        <end position="413"/>
    </location>
</feature>
<feature type="transmembrane region" description="Helical" evidence="1">
    <location>
        <begin position="67"/>
        <end position="94"/>
    </location>
</feature>
<sequence>MKRIGQKSLIIIEKIGNKLPEPLTIFLLLIGLLFLTSTVFQLAGVTVIHPSTMEETAIKGLLSSEGIAYIVTSLVSNFVQFTPLGIVITMMLGIGLAERVGLLETFIKKMMLSAPVWLIPYMIFFAGNFATVATDSAFLIVPPLAGIIYYSLKMNPLVGIITGFAGVSSGYATGILITANEPLLAGITNEAIAILGSDVSVSPISNYYFMVAGVIICTLIGGTISRKITEPRLGLYQGEQKEEVKPVTKEETAALKTTGIVAAIYVALLLLALMIPNSPLRNENGGLLPSPLLDGLVTFLLVFFFIIGLTYGIKMKRISSINDVGRFMGESVSSMKNFIVLVFFIAQFTAFFQWTGIGLWLSVAGAQTLTTFGFTGIGAIICFIIFTSLINMVISSGSGLWAIFAPIFIPMFMQLGYHPGFIQMAYRIGDSSTSMISPLLPYMVVILEFLRRWDKKMALGTLISYTLPYSIAILIGMIILFVAFYLLGIPIGPDVDVRLQ</sequence>
<feature type="transmembrane region" description="Helical" evidence="1">
    <location>
        <begin position="157"/>
        <end position="179"/>
    </location>
</feature>
<dbReference type="Pfam" id="PF03806">
    <property type="entry name" value="ABG_transport"/>
    <property type="match status" value="1"/>
</dbReference>
<evidence type="ECO:0000313" key="2">
    <source>
        <dbReference type="EMBL" id="MCM2677278.1"/>
    </source>
</evidence>
<feature type="transmembrane region" description="Helical" evidence="1">
    <location>
        <begin position="295"/>
        <end position="313"/>
    </location>
</feature>
<feature type="transmembrane region" description="Helical" evidence="1">
    <location>
        <begin position="129"/>
        <end position="150"/>
    </location>
</feature>
<name>A0ABT0XPJ8_9BACI</name>
<dbReference type="InterPro" id="IPR004697">
    <property type="entry name" value="AbgT"/>
</dbReference>
<feature type="transmembrane region" description="Helical" evidence="1">
    <location>
        <begin position="360"/>
        <end position="386"/>
    </location>
</feature>
<feature type="transmembrane region" description="Helical" evidence="1">
    <location>
        <begin position="253"/>
        <end position="275"/>
    </location>
</feature>
<evidence type="ECO:0000313" key="3">
    <source>
        <dbReference type="Proteomes" id="UP001203665"/>
    </source>
</evidence>
<feature type="transmembrane region" description="Helical" evidence="1">
    <location>
        <begin position="207"/>
        <end position="225"/>
    </location>
</feature>
<reference evidence="2" key="1">
    <citation type="submission" date="2022-06" db="EMBL/GenBank/DDBJ databases">
        <title>Alkalicoccobacillus porphyridii sp. nov., isolated from a marine red alga, Porphyridium purpureum and reclassification of Shouchella plakortidis and Shouchella gibsonii as Alkalicoccobacillus plakortidis comb. nov. and Alkalicoccobacillus gibsonii comb. nov.</title>
        <authorList>
            <person name="Kim K.H."/>
            <person name="Lee J.K."/>
            <person name="Han D.M."/>
            <person name="Baek J.H."/>
            <person name="Jeon C.O."/>
        </authorList>
    </citation>
    <scope>NUCLEOTIDE SEQUENCE</scope>
    <source>
        <strain evidence="2">DSM 19153</strain>
    </source>
</reference>
<dbReference type="EMBL" id="JAMQJY010000003">
    <property type="protein sequence ID" value="MCM2677278.1"/>
    <property type="molecule type" value="Genomic_DNA"/>
</dbReference>
<dbReference type="Proteomes" id="UP001203665">
    <property type="component" value="Unassembled WGS sequence"/>
</dbReference>
<keyword evidence="1" id="KW-0472">Membrane</keyword>
<evidence type="ECO:0000256" key="1">
    <source>
        <dbReference type="SAM" id="Phobius"/>
    </source>
</evidence>
<dbReference type="RefSeq" id="WP_251610889.1">
    <property type="nucleotide sequence ID" value="NZ_JAMQJY010000003.1"/>
</dbReference>
<feature type="transmembrane region" description="Helical" evidence="1">
    <location>
        <begin position="334"/>
        <end position="354"/>
    </location>
</feature>
<proteinExistence type="predicted"/>
<protein>
    <submittedName>
        <fullName evidence="2">AbgT family transporter</fullName>
    </submittedName>
</protein>
<dbReference type="PANTHER" id="PTHR30282:SF0">
    <property type="entry name" value="P-AMINOBENZOYL-GLUTAMATE TRANSPORT PROTEIN"/>
    <property type="match status" value="1"/>
</dbReference>
<feature type="transmembrane region" description="Helical" evidence="1">
    <location>
        <begin position="433"/>
        <end position="450"/>
    </location>
</feature>
<keyword evidence="1" id="KW-0812">Transmembrane</keyword>